<name>A0A2Z3L9I9_9BACT</name>
<evidence type="ECO:0000256" key="1">
    <source>
        <dbReference type="SAM" id="MobiDB-lite"/>
    </source>
</evidence>
<sequence>MRIALVFLMSPLVERTQPKLLQQSVPYCMPLRAIRIRYISYHSYITIGVMLLETKEPTKGFKNYKVFITKDAGEHINYSYKVVPGASTQAIAIDILESEGYFSDRLKQARDIIDNPDKYKRSFTEHTKSTKKPVPKQQHRKPAQYIPNSFCKRFWVKV</sequence>
<gene>
    <name evidence="2" type="ORF">DK880_00718</name>
</gene>
<feature type="region of interest" description="Disordered" evidence="1">
    <location>
        <begin position="120"/>
        <end position="141"/>
    </location>
</feature>
<accession>A0A2Z3L9I9</accession>
<dbReference type="Proteomes" id="UP000245872">
    <property type="component" value="Chromosome"/>
</dbReference>
<keyword evidence="3" id="KW-1185">Reference proteome</keyword>
<organism evidence="2 3">
    <name type="scientific">Candidatus Cardinium hertigii</name>
    <dbReference type="NCBI Taxonomy" id="247481"/>
    <lineage>
        <taxon>Bacteria</taxon>
        <taxon>Pseudomonadati</taxon>
        <taxon>Bacteroidota</taxon>
        <taxon>Cytophagia</taxon>
        <taxon>Cytophagales</taxon>
        <taxon>Amoebophilaceae</taxon>
        <taxon>Candidatus Cardinium</taxon>
    </lineage>
</organism>
<reference evidence="2 3" key="1">
    <citation type="submission" date="2018-05" db="EMBL/GenBank/DDBJ databases">
        <title>Candidatus Cardinium hertigii Genome Assembly.</title>
        <authorList>
            <person name="Showmaker K.C."/>
            <person name="Walden K.O."/>
            <person name="Fields C.J."/>
            <person name="Lambert K.N."/>
            <person name="Hudson M.E."/>
        </authorList>
    </citation>
    <scope>NUCLEOTIDE SEQUENCE [LARGE SCALE GENOMIC DNA]</scope>
    <source>
        <strain evidence="3">cHgTN10</strain>
    </source>
</reference>
<proteinExistence type="predicted"/>
<dbReference type="Gene3D" id="3.40.50.300">
    <property type="entry name" value="P-loop containing nucleotide triphosphate hydrolases"/>
    <property type="match status" value="1"/>
</dbReference>
<dbReference type="KEGG" id="cher:DK880_00718"/>
<feature type="compositionally biased region" description="Basic residues" evidence="1">
    <location>
        <begin position="129"/>
        <end position="141"/>
    </location>
</feature>
<dbReference type="AlphaFoldDB" id="A0A2Z3L9I9"/>
<evidence type="ECO:0000313" key="3">
    <source>
        <dbReference type="Proteomes" id="UP000245872"/>
    </source>
</evidence>
<dbReference type="InterPro" id="IPR027417">
    <property type="entry name" value="P-loop_NTPase"/>
</dbReference>
<evidence type="ECO:0000313" key="2">
    <source>
        <dbReference type="EMBL" id="AWN82029.1"/>
    </source>
</evidence>
<dbReference type="EMBL" id="CP029619">
    <property type="protein sequence ID" value="AWN82029.1"/>
    <property type="molecule type" value="Genomic_DNA"/>
</dbReference>
<protein>
    <submittedName>
        <fullName evidence="2">Uncharacterized protein</fullName>
    </submittedName>
</protein>